<dbReference type="AlphaFoldDB" id="A0A381NH42"/>
<evidence type="ECO:0008006" key="3">
    <source>
        <dbReference type="Google" id="ProtNLM"/>
    </source>
</evidence>
<proteinExistence type="predicted"/>
<feature type="compositionally biased region" description="Pro residues" evidence="1">
    <location>
        <begin position="52"/>
        <end position="63"/>
    </location>
</feature>
<organism evidence="2">
    <name type="scientific">marine metagenome</name>
    <dbReference type="NCBI Taxonomy" id="408172"/>
    <lineage>
        <taxon>unclassified sequences</taxon>
        <taxon>metagenomes</taxon>
        <taxon>ecological metagenomes</taxon>
    </lineage>
</organism>
<reference evidence="2" key="1">
    <citation type="submission" date="2018-05" db="EMBL/GenBank/DDBJ databases">
        <authorList>
            <person name="Lanie J.A."/>
            <person name="Ng W.-L."/>
            <person name="Kazmierczak K.M."/>
            <person name="Andrzejewski T.M."/>
            <person name="Davidsen T.M."/>
            <person name="Wayne K.J."/>
            <person name="Tettelin H."/>
            <person name="Glass J.I."/>
            <person name="Rusch D."/>
            <person name="Podicherti R."/>
            <person name="Tsui H.-C.T."/>
            <person name="Winkler M.E."/>
        </authorList>
    </citation>
    <scope>NUCLEOTIDE SEQUENCE</scope>
</reference>
<feature type="region of interest" description="Disordered" evidence="1">
    <location>
        <begin position="33"/>
        <end position="69"/>
    </location>
</feature>
<evidence type="ECO:0000313" key="2">
    <source>
        <dbReference type="EMBL" id="SUZ53719.1"/>
    </source>
</evidence>
<protein>
    <recommendedName>
        <fullName evidence="3">FeoB-associated Cys-rich membrane protein</fullName>
    </recommendedName>
</protein>
<name>A0A381NH42_9ZZZZ</name>
<sequence length="69" mass="7252">MTWQEPVAAIIIGLAVVSLVRHLRGLFGNAGPDAEASCRGCDDCATETTATPPSPQIQTPSPPQSNRIH</sequence>
<evidence type="ECO:0000256" key="1">
    <source>
        <dbReference type="SAM" id="MobiDB-lite"/>
    </source>
</evidence>
<accession>A0A381NH42</accession>
<dbReference type="EMBL" id="UINC01000344">
    <property type="protein sequence ID" value="SUZ53719.1"/>
    <property type="molecule type" value="Genomic_DNA"/>
</dbReference>
<gene>
    <name evidence="2" type="ORF">METZ01_LOCUS6573</name>
</gene>